<reference evidence="1" key="1">
    <citation type="submission" date="2021-04" db="EMBL/GenBank/DDBJ databases">
        <title>Proteiniclasticum sedimins sp. nov., an obligate anaerobic bacterium isolated from anaerobic sludge.</title>
        <authorList>
            <person name="Liu J."/>
        </authorList>
    </citation>
    <scope>NUCLEOTIDE SEQUENCE</scope>
    <source>
        <strain evidence="1">BAD-10</strain>
    </source>
</reference>
<protein>
    <recommendedName>
        <fullName evidence="3">Permuted papain-like amidase enzyme, YaeF/YiiX, C92 family</fullName>
    </recommendedName>
</protein>
<organism evidence="1 2">
    <name type="scientific">Proteiniclasticum sediminis</name>
    <dbReference type="NCBI Taxonomy" id="2804028"/>
    <lineage>
        <taxon>Bacteria</taxon>
        <taxon>Bacillati</taxon>
        <taxon>Bacillota</taxon>
        <taxon>Clostridia</taxon>
        <taxon>Eubacteriales</taxon>
        <taxon>Clostridiaceae</taxon>
        <taxon>Proteiniclasticum</taxon>
    </lineage>
</organism>
<keyword evidence="2" id="KW-1185">Reference proteome</keyword>
<name>A0A941HPM6_9CLOT</name>
<sequence length="185" mass="21400">MKQKEIYLVFTRTGTWLSRVIGTFSEMEYVHASLSFDRSLSRMYSFGRTNPDNPFSGGFVEENLKGGVFKKFSDAKCSIYRIKVTPSQYTALQAEVERFQKEKEKYRYNLLGLIGVKVGIPIKRPYHYFCSQFVSELLMNSEIYDFLKEPELIGTDDLYALDNLEHLYEGYAATYGQSSCKDQAM</sequence>
<gene>
    <name evidence="1" type="ORF">KCG48_02485</name>
</gene>
<proteinExistence type="predicted"/>
<accession>A0A941HPM6</accession>
<dbReference type="Proteomes" id="UP000675379">
    <property type="component" value="Unassembled WGS sequence"/>
</dbReference>
<evidence type="ECO:0000313" key="1">
    <source>
        <dbReference type="EMBL" id="MBR0575200.1"/>
    </source>
</evidence>
<evidence type="ECO:0008006" key="3">
    <source>
        <dbReference type="Google" id="ProtNLM"/>
    </source>
</evidence>
<dbReference type="RefSeq" id="WP_211799713.1">
    <property type="nucleotide sequence ID" value="NZ_JAGSCS010000002.1"/>
</dbReference>
<dbReference type="EMBL" id="JAGSCS010000002">
    <property type="protein sequence ID" value="MBR0575200.1"/>
    <property type="molecule type" value="Genomic_DNA"/>
</dbReference>
<dbReference type="AlphaFoldDB" id="A0A941HPM6"/>
<evidence type="ECO:0000313" key="2">
    <source>
        <dbReference type="Proteomes" id="UP000675379"/>
    </source>
</evidence>
<comment type="caution">
    <text evidence="1">The sequence shown here is derived from an EMBL/GenBank/DDBJ whole genome shotgun (WGS) entry which is preliminary data.</text>
</comment>
<dbReference type="Gene3D" id="3.90.1720.10">
    <property type="entry name" value="endopeptidase domain like (from Nostoc punctiforme)"/>
    <property type="match status" value="1"/>
</dbReference>